<evidence type="ECO:0000256" key="3">
    <source>
        <dbReference type="ARBA" id="ARBA00022989"/>
    </source>
</evidence>
<name>A0A2T4C2A0_TRILO</name>
<keyword evidence="2 5" id="KW-0812">Transmembrane</keyword>
<keyword evidence="4 5" id="KW-0472">Membrane</keyword>
<accession>A0A2T4C2A0</accession>
<proteinExistence type="predicted"/>
<gene>
    <name evidence="7" type="ORF">M440DRAFT_1422771</name>
</gene>
<dbReference type="STRING" id="983965.A0A2T4C2A0"/>
<evidence type="ECO:0000259" key="6">
    <source>
        <dbReference type="Pfam" id="PF00324"/>
    </source>
</evidence>
<keyword evidence="8" id="KW-1185">Reference proteome</keyword>
<comment type="subcellular location">
    <subcellularLocation>
        <location evidence="1">Membrane</location>
        <topology evidence="1">Multi-pass membrane protein</topology>
    </subcellularLocation>
</comment>
<organism evidence="7 8">
    <name type="scientific">Trichoderma longibrachiatum ATCC 18648</name>
    <dbReference type="NCBI Taxonomy" id="983965"/>
    <lineage>
        <taxon>Eukaryota</taxon>
        <taxon>Fungi</taxon>
        <taxon>Dikarya</taxon>
        <taxon>Ascomycota</taxon>
        <taxon>Pezizomycotina</taxon>
        <taxon>Sordariomycetes</taxon>
        <taxon>Hypocreomycetidae</taxon>
        <taxon>Hypocreales</taxon>
        <taxon>Hypocreaceae</taxon>
        <taxon>Trichoderma</taxon>
    </lineage>
</organism>
<dbReference type="GO" id="GO:0015171">
    <property type="term" value="F:amino acid transmembrane transporter activity"/>
    <property type="evidence" value="ECO:0007669"/>
    <property type="project" value="TreeGrafter"/>
</dbReference>
<feature type="non-terminal residue" evidence="7">
    <location>
        <position position="1"/>
    </location>
</feature>
<evidence type="ECO:0000313" key="7">
    <source>
        <dbReference type="EMBL" id="PTB75645.1"/>
    </source>
</evidence>
<dbReference type="InterPro" id="IPR050524">
    <property type="entry name" value="APC_YAT"/>
</dbReference>
<dbReference type="Proteomes" id="UP000240760">
    <property type="component" value="Unassembled WGS sequence"/>
</dbReference>
<dbReference type="OrthoDB" id="3900342at2759"/>
<dbReference type="EMBL" id="KZ679133">
    <property type="protein sequence ID" value="PTB75645.1"/>
    <property type="molecule type" value="Genomic_DNA"/>
</dbReference>
<dbReference type="Pfam" id="PF00324">
    <property type="entry name" value="AA_permease"/>
    <property type="match status" value="1"/>
</dbReference>
<evidence type="ECO:0000256" key="4">
    <source>
        <dbReference type="ARBA" id="ARBA00023136"/>
    </source>
</evidence>
<dbReference type="PANTHER" id="PTHR43341">
    <property type="entry name" value="AMINO ACID PERMEASE"/>
    <property type="match status" value="1"/>
</dbReference>
<feature type="transmembrane region" description="Helical" evidence="5">
    <location>
        <begin position="40"/>
        <end position="62"/>
    </location>
</feature>
<reference evidence="7 8" key="1">
    <citation type="submission" date="2016-07" db="EMBL/GenBank/DDBJ databases">
        <title>Multiple horizontal gene transfer events from other fungi enriched the ability of initially mycotrophic Trichoderma (Ascomycota) to feed on dead plant biomass.</title>
        <authorList>
            <consortium name="DOE Joint Genome Institute"/>
            <person name="Aerts A."/>
            <person name="Atanasova L."/>
            <person name="Chenthamara K."/>
            <person name="Zhang J."/>
            <person name="Grujic M."/>
            <person name="Henrissat B."/>
            <person name="Kuo A."/>
            <person name="Salamov A."/>
            <person name="Lipzen A."/>
            <person name="Labutti K."/>
            <person name="Barry K."/>
            <person name="Miao Y."/>
            <person name="Rahimi M.J."/>
            <person name="Shen Q."/>
            <person name="Grigoriev I.V."/>
            <person name="Kubicek C.P."/>
            <person name="Druzhinina I.S."/>
        </authorList>
    </citation>
    <scope>NUCLEOTIDE SEQUENCE [LARGE SCALE GENOMIC DNA]</scope>
    <source>
        <strain evidence="7 8">ATCC 18648</strain>
    </source>
</reference>
<keyword evidence="3 5" id="KW-1133">Transmembrane helix</keyword>
<feature type="domain" description="Amino acid permease/ SLC12A" evidence="6">
    <location>
        <begin position="12"/>
        <end position="94"/>
    </location>
</feature>
<evidence type="ECO:0000256" key="2">
    <source>
        <dbReference type="ARBA" id="ARBA00022692"/>
    </source>
</evidence>
<sequence length="109" mass="12945">SRVDYFGRCRHLCHIRFMRVLKYQNIPRDELPYKAPFQPYLSWFGFFFNVLILLTNGFTVFIDWDTSTFFACYVSVMLFIVLYVGHKLVYRTKIIPVSEVDISKGRSGQ</sequence>
<protein>
    <recommendedName>
        <fullName evidence="6">Amino acid permease/ SLC12A domain-containing protein</fullName>
    </recommendedName>
</protein>
<evidence type="ECO:0000256" key="5">
    <source>
        <dbReference type="SAM" id="Phobius"/>
    </source>
</evidence>
<evidence type="ECO:0000256" key="1">
    <source>
        <dbReference type="ARBA" id="ARBA00004141"/>
    </source>
</evidence>
<dbReference type="InterPro" id="IPR004841">
    <property type="entry name" value="AA-permease/SLC12A_dom"/>
</dbReference>
<dbReference type="PANTHER" id="PTHR43341:SF4">
    <property type="entry name" value="ARGININE PERMEASE CAN1-RELATED"/>
    <property type="match status" value="1"/>
</dbReference>
<evidence type="ECO:0000313" key="8">
    <source>
        <dbReference type="Proteomes" id="UP000240760"/>
    </source>
</evidence>
<dbReference type="AlphaFoldDB" id="A0A2T4C2A0"/>
<feature type="transmembrane region" description="Helical" evidence="5">
    <location>
        <begin position="68"/>
        <end position="85"/>
    </location>
</feature>
<dbReference type="GO" id="GO:0016020">
    <property type="term" value="C:membrane"/>
    <property type="evidence" value="ECO:0007669"/>
    <property type="project" value="UniProtKB-SubCell"/>
</dbReference>